<organism evidence="5 6">
    <name type="scientific">Murinocardiopsis flavida</name>
    <dbReference type="NCBI Taxonomy" id="645275"/>
    <lineage>
        <taxon>Bacteria</taxon>
        <taxon>Bacillati</taxon>
        <taxon>Actinomycetota</taxon>
        <taxon>Actinomycetes</taxon>
        <taxon>Streptosporangiales</taxon>
        <taxon>Nocardiopsidaceae</taxon>
        <taxon>Murinocardiopsis</taxon>
    </lineage>
</organism>
<dbReference type="Pfam" id="PF03816">
    <property type="entry name" value="LytR_cpsA_psr"/>
    <property type="match status" value="1"/>
</dbReference>
<evidence type="ECO:0000256" key="3">
    <source>
        <dbReference type="SAM" id="Phobius"/>
    </source>
</evidence>
<dbReference type="NCBIfam" id="TIGR00350">
    <property type="entry name" value="lytR_cpsA_psr"/>
    <property type="match status" value="1"/>
</dbReference>
<feature type="domain" description="Cell envelope-related transcriptional attenuator" evidence="4">
    <location>
        <begin position="194"/>
        <end position="364"/>
    </location>
</feature>
<keyword evidence="6" id="KW-1185">Reference proteome</keyword>
<reference evidence="5 6" key="1">
    <citation type="submission" date="2018-03" db="EMBL/GenBank/DDBJ databases">
        <title>Genomic Encyclopedia of Archaeal and Bacterial Type Strains, Phase II (KMG-II): from individual species to whole genera.</title>
        <authorList>
            <person name="Goeker M."/>
        </authorList>
    </citation>
    <scope>NUCLEOTIDE SEQUENCE [LARGE SCALE GENOMIC DNA]</scope>
    <source>
        <strain evidence="5 6">DSM 45312</strain>
    </source>
</reference>
<evidence type="ECO:0000256" key="1">
    <source>
        <dbReference type="ARBA" id="ARBA00006068"/>
    </source>
</evidence>
<comment type="similarity">
    <text evidence="1">Belongs to the LytR/CpsA/Psr (LCP) family.</text>
</comment>
<evidence type="ECO:0000256" key="2">
    <source>
        <dbReference type="SAM" id="MobiDB-lite"/>
    </source>
</evidence>
<protein>
    <submittedName>
        <fullName evidence="5">LytR family transcriptional attenuator</fullName>
    </submittedName>
</protein>
<evidence type="ECO:0000313" key="5">
    <source>
        <dbReference type="EMBL" id="PSL00184.1"/>
    </source>
</evidence>
<feature type="compositionally biased region" description="Acidic residues" evidence="2">
    <location>
        <begin position="437"/>
        <end position="453"/>
    </location>
</feature>
<evidence type="ECO:0000313" key="6">
    <source>
        <dbReference type="Proteomes" id="UP000240542"/>
    </source>
</evidence>
<dbReference type="AlphaFoldDB" id="A0A2P8DSI8"/>
<evidence type="ECO:0000259" key="4">
    <source>
        <dbReference type="Pfam" id="PF03816"/>
    </source>
</evidence>
<keyword evidence="3" id="KW-0472">Membrane</keyword>
<accession>A0A2P8DSI8</accession>
<name>A0A2P8DSI8_9ACTN</name>
<dbReference type="EMBL" id="PYGA01000002">
    <property type="protein sequence ID" value="PSL00184.1"/>
    <property type="molecule type" value="Genomic_DNA"/>
</dbReference>
<feature type="transmembrane region" description="Helical" evidence="3">
    <location>
        <begin position="20"/>
        <end position="39"/>
    </location>
</feature>
<dbReference type="InterPro" id="IPR004474">
    <property type="entry name" value="LytR_CpsA_psr"/>
</dbReference>
<dbReference type="Proteomes" id="UP000240542">
    <property type="component" value="Unassembled WGS sequence"/>
</dbReference>
<feature type="transmembrane region" description="Helical" evidence="3">
    <location>
        <begin position="121"/>
        <end position="146"/>
    </location>
</feature>
<gene>
    <name evidence="5" type="ORF">CLV63_102311</name>
</gene>
<proteinExistence type="inferred from homology"/>
<feature type="region of interest" description="Disordered" evidence="2">
    <location>
        <begin position="437"/>
        <end position="495"/>
    </location>
</feature>
<dbReference type="PANTHER" id="PTHR33392:SF6">
    <property type="entry name" value="POLYISOPRENYL-TEICHOIC ACID--PEPTIDOGLYCAN TEICHOIC ACID TRANSFERASE TAGU"/>
    <property type="match status" value="1"/>
</dbReference>
<comment type="caution">
    <text evidence="5">The sequence shown here is derived from an EMBL/GenBank/DDBJ whole genome shotgun (WGS) entry which is preliminary data.</text>
</comment>
<dbReference type="PANTHER" id="PTHR33392">
    <property type="entry name" value="POLYISOPRENYL-TEICHOIC ACID--PEPTIDOGLYCAN TEICHOIC ACID TRANSFERASE TAGU"/>
    <property type="match status" value="1"/>
</dbReference>
<sequence>MAEQEDEGRNSSAAKRPMGTMRALLWTTGSVFIPGIAHLRTGRKAAGAVILGAYLLLVAAAVVAAVLVSGDLASGARLGLQSRWLLTAAGVAFVVAVLWMTVIVHSWSITRPPGRRWGVRVLSSSLVLVLCLAIAAPAGAVMYASYTFYDAMTTVFGNEPGDVPHNAADPWNGQDRVNVLLLGGDSGDNRYGTRTDSMMVASIDVKYGDVVLIGLPRNLESVQFPKGSALAERYPPPAGFTDLLNEVYQAVADDPKKLAIDPDASDPAADTLKQVISDSIGQEIDYYTLVDMYGFAKMIDAVGGIDVHVDEPIPYGLEGKVIESGDQHLTGDEAMWYGRSRTNSDDYSRMGRQGCLIKYVAEQADPATLLTSFQDLAGATKRTFRTDIPQSKVPHFVDLAQQVSEGNMKTFQLSPPQVNTANPDWKKIRTLVDDAVQEQEDAQGSDAGPDDQEPSPSASPKDETAEPGGGEPSASPTTPGRQVGDEATSLEKLCP</sequence>
<keyword evidence="3" id="KW-1133">Transmembrane helix</keyword>
<dbReference type="RefSeq" id="WP_245928569.1">
    <property type="nucleotide sequence ID" value="NZ_PYGA01000002.1"/>
</dbReference>
<feature type="transmembrane region" description="Helical" evidence="3">
    <location>
        <begin position="46"/>
        <end position="68"/>
    </location>
</feature>
<dbReference type="Gene3D" id="3.40.630.190">
    <property type="entry name" value="LCP protein"/>
    <property type="match status" value="1"/>
</dbReference>
<feature type="transmembrane region" description="Helical" evidence="3">
    <location>
        <begin position="88"/>
        <end position="109"/>
    </location>
</feature>
<keyword evidence="3" id="KW-0812">Transmembrane</keyword>
<dbReference type="InterPro" id="IPR050922">
    <property type="entry name" value="LytR/CpsA/Psr_CW_biosynth"/>
</dbReference>